<dbReference type="AlphaFoldDB" id="A0A1C5HPS7"/>
<protein>
    <submittedName>
        <fullName evidence="1">Uncharacterized conserved protein, DUF2267 family</fullName>
    </submittedName>
</protein>
<dbReference type="InterPro" id="IPR038282">
    <property type="entry name" value="DUF2267_sf"/>
</dbReference>
<dbReference type="EMBL" id="LT607750">
    <property type="protein sequence ID" value="SCG47591.1"/>
    <property type="molecule type" value="Genomic_DNA"/>
</dbReference>
<dbReference type="InterPro" id="IPR018727">
    <property type="entry name" value="DUF2267"/>
</dbReference>
<keyword evidence="2" id="KW-1185">Reference proteome</keyword>
<dbReference type="Gene3D" id="1.10.490.110">
    <property type="entry name" value="Uncharacterized conserved protein DUF2267"/>
    <property type="match status" value="1"/>
</dbReference>
<gene>
    <name evidence="1" type="ORF">GA0070609_1948</name>
</gene>
<reference evidence="1 2" key="1">
    <citation type="submission" date="2016-06" db="EMBL/GenBank/DDBJ databases">
        <authorList>
            <person name="Kjaerup R.B."/>
            <person name="Dalgaard T.S."/>
            <person name="Juul-Madsen H.R."/>
        </authorList>
    </citation>
    <scope>NUCLEOTIDE SEQUENCE [LARGE SCALE GENOMIC DNA]</scope>
    <source>
        <strain evidence="1 2">DSM 43904</strain>
    </source>
</reference>
<proteinExistence type="predicted"/>
<evidence type="ECO:0000313" key="2">
    <source>
        <dbReference type="Proteomes" id="UP000198217"/>
    </source>
</evidence>
<sequence length="134" mass="14816">MENSEFIDSVARRLRTSPEQATAITRATLTTLAERIDGGEARDLSARLPEGLRAYAFAPRDKAQRFGLDVFVQQVSGRAEVDGDLAKAGMRAVFDTLREAIPPGEYDDVITHLPAEFWDLTDSAARYDGETRRG</sequence>
<dbReference type="Proteomes" id="UP000198217">
    <property type="component" value="Chromosome I"/>
</dbReference>
<evidence type="ECO:0000313" key="1">
    <source>
        <dbReference type="EMBL" id="SCG47591.1"/>
    </source>
</evidence>
<name>A0A1C5HPS7_9ACTN</name>
<dbReference type="Pfam" id="PF10025">
    <property type="entry name" value="DUF2267"/>
    <property type="match status" value="1"/>
</dbReference>
<dbReference type="RefSeq" id="WP_088993494.1">
    <property type="nucleotide sequence ID" value="NZ_JBFAQF010000014.1"/>
</dbReference>
<organism evidence="1 2">
    <name type="scientific">Micromonospora echinaurantiaca</name>
    <dbReference type="NCBI Taxonomy" id="47857"/>
    <lineage>
        <taxon>Bacteria</taxon>
        <taxon>Bacillati</taxon>
        <taxon>Actinomycetota</taxon>
        <taxon>Actinomycetes</taxon>
        <taxon>Micromonosporales</taxon>
        <taxon>Micromonosporaceae</taxon>
        <taxon>Micromonospora</taxon>
    </lineage>
</organism>
<accession>A0A1C5HPS7</accession>